<evidence type="ECO:0000313" key="1">
    <source>
        <dbReference type="EMBL" id="OUR96609.1"/>
    </source>
</evidence>
<comment type="caution">
    <text evidence="1">The sequence shown here is derived from an EMBL/GenBank/DDBJ whole genome shotgun (WGS) entry which is preliminary data.</text>
</comment>
<protein>
    <submittedName>
        <fullName evidence="1">Uncharacterized protein</fullName>
    </submittedName>
</protein>
<gene>
    <name evidence="1" type="ORF">A9Q84_09695</name>
</gene>
<dbReference type="AlphaFoldDB" id="A0A1Y5FCC7"/>
<accession>A0A1Y5FCC7</accession>
<proteinExistence type="predicted"/>
<evidence type="ECO:0000313" key="2">
    <source>
        <dbReference type="Proteomes" id="UP000196531"/>
    </source>
</evidence>
<dbReference type="Proteomes" id="UP000196531">
    <property type="component" value="Unassembled WGS sequence"/>
</dbReference>
<name>A0A1Y5FCC7_9BACT</name>
<sequence length="115" mass="13315">MVCSLCILCYEQQMKKYNMDYIADKLEYWVTQSEKQDYVVVFSEKSEAHQYKLSLTLGSVHGPWDAPRDFDLLRNDQGVCFVKTREIKKADDDWRDDACCQSGCPGCPWTEAQGL</sequence>
<reference evidence="2" key="1">
    <citation type="journal article" date="2017" name="Proc. Natl. Acad. Sci. U.S.A.">
        <title>Simulation of Deepwater Horizon oil plume reveals substrate specialization within a complex community of hydrocarbon-degraders.</title>
        <authorList>
            <person name="Hu P."/>
            <person name="Dubinsky E.A."/>
            <person name="Probst A.J."/>
            <person name="Wang J."/>
            <person name="Sieber C.M.K."/>
            <person name="Tom L.M."/>
            <person name="Gardinali P."/>
            <person name="Banfield J.F."/>
            <person name="Atlas R.M."/>
            <person name="Andersen G.L."/>
        </authorList>
    </citation>
    <scope>NUCLEOTIDE SEQUENCE [LARGE SCALE GENOMIC DNA]</scope>
</reference>
<dbReference type="EMBL" id="MAAO01000006">
    <property type="protein sequence ID" value="OUR96609.1"/>
    <property type="molecule type" value="Genomic_DNA"/>
</dbReference>
<organism evidence="1 2">
    <name type="scientific">Halobacteriovorax marinus</name>
    <dbReference type="NCBI Taxonomy" id="97084"/>
    <lineage>
        <taxon>Bacteria</taxon>
        <taxon>Pseudomonadati</taxon>
        <taxon>Bdellovibrionota</taxon>
        <taxon>Bacteriovoracia</taxon>
        <taxon>Bacteriovoracales</taxon>
        <taxon>Halobacteriovoraceae</taxon>
        <taxon>Halobacteriovorax</taxon>
    </lineage>
</organism>